<evidence type="ECO:0000313" key="2">
    <source>
        <dbReference type="Proteomes" id="UP000598297"/>
    </source>
</evidence>
<dbReference type="EMBL" id="JAAAHS010000432">
    <property type="protein sequence ID" value="NBE56159.1"/>
    <property type="molecule type" value="Genomic_DNA"/>
</dbReference>
<evidence type="ECO:0000313" key="1">
    <source>
        <dbReference type="EMBL" id="NBE56159.1"/>
    </source>
</evidence>
<dbReference type="AlphaFoldDB" id="A0A964UVF2"/>
<organism evidence="1 2">
    <name type="scientific">Streptomyces boluensis</name>
    <dbReference type="NCBI Taxonomy" id="1775135"/>
    <lineage>
        <taxon>Bacteria</taxon>
        <taxon>Bacillati</taxon>
        <taxon>Actinomycetota</taxon>
        <taxon>Actinomycetes</taxon>
        <taxon>Kitasatosporales</taxon>
        <taxon>Streptomycetaceae</taxon>
        <taxon>Streptomyces</taxon>
    </lineage>
</organism>
<comment type="caution">
    <text evidence="1">The sequence shown here is derived from an EMBL/GenBank/DDBJ whole genome shotgun (WGS) entry which is preliminary data.</text>
</comment>
<sequence length="63" mass="6644">MLSRRLHPPADGAAAAQLDRGQALVEAVLTDLGSAPADERLRALLRIAAEVQEAARPVCWPAS</sequence>
<gene>
    <name evidence="1" type="ORF">GUY60_32955</name>
</gene>
<accession>A0A964UVF2</accession>
<keyword evidence="2" id="KW-1185">Reference proteome</keyword>
<proteinExistence type="predicted"/>
<dbReference type="Proteomes" id="UP000598297">
    <property type="component" value="Unassembled WGS sequence"/>
</dbReference>
<reference evidence="1" key="1">
    <citation type="submission" date="2020-01" db="EMBL/GenBank/DDBJ databases">
        <title>Whole-genome analyses of novel actinobacteria.</title>
        <authorList>
            <person name="Sahin N."/>
        </authorList>
    </citation>
    <scope>NUCLEOTIDE SEQUENCE</scope>
    <source>
        <strain evidence="1">YC537</strain>
    </source>
</reference>
<protein>
    <submittedName>
        <fullName evidence="1">Uncharacterized protein</fullName>
    </submittedName>
</protein>
<name>A0A964UVF2_9ACTN</name>